<evidence type="ECO:0000259" key="2">
    <source>
        <dbReference type="PROSITE" id="PS50994"/>
    </source>
</evidence>
<evidence type="ECO:0000313" key="3">
    <source>
        <dbReference type="EMBL" id="OSQ42815.1"/>
    </source>
</evidence>
<evidence type="ECO:0000313" key="4">
    <source>
        <dbReference type="Proteomes" id="UP000193396"/>
    </source>
</evidence>
<dbReference type="STRING" id="1293890.TALK_21180"/>
<dbReference type="GO" id="GO:0003676">
    <property type="term" value="F:nucleic acid binding"/>
    <property type="evidence" value="ECO:0007669"/>
    <property type="project" value="InterPro"/>
</dbReference>
<dbReference type="Pfam" id="PF09299">
    <property type="entry name" value="Mu-transpos_C"/>
    <property type="match status" value="1"/>
</dbReference>
<dbReference type="InterPro" id="IPR036397">
    <property type="entry name" value="RNaseH_sf"/>
</dbReference>
<dbReference type="InterPro" id="IPR012337">
    <property type="entry name" value="RNaseH-like_sf"/>
</dbReference>
<dbReference type="OrthoDB" id="5287589at2"/>
<proteinExistence type="predicted"/>
<feature type="domain" description="Integrase catalytic" evidence="2">
    <location>
        <begin position="254"/>
        <end position="471"/>
    </location>
</feature>
<evidence type="ECO:0000256" key="1">
    <source>
        <dbReference type="SAM" id="MobiDB-lite"/>
    </source>
</evidence>
<dbReference type="Proteomes" id="UP000193396">
    <property type="component" value="Unassembled WGS sequence"/>
</dbReference>
<keyword evidence="4" id="KW-1185">Reference proteome</keyword>
<accession>A0A1Y2L8N7</accession>
<dbReference type="GO" id="GO:0015074">
    <property type="term" value="P:DNA integration"/>
    <property type="evidence" value="ECO:0007669"/>
    <property type="project" value="InterPro"/>
</dbReference>
<dbReference type="EMBL" id="JFKB01000029">
    <property type="protein sequence ID" value="OSQ42815.1"/>
    <property type="molecule type" value="Genomic_DNA"/>
</dbReference>
<dbReference type="InterPro" id="IPR001584">
    <property type="entry name" value="Integrase_cat-core"/>
</dbReference>
<feature type="compositionally biased region" description="Polar residues" evidence="1">
    <location>
        <begin position="63"/>
        <end position="78"/>
    </location>
</feature>
<dbReference type="Gene3D" id="3.30.420.10">
    <property type="entry name" value="Ribonuclease H-like superfamily/Ribonuclease H"/>
    <property type="match status" value="1"/>
</dbReference>
<dbReference type="AlphaFoldDB" id="A0A1Y2L8N7"/>
<protein>
    <recommendedName>
        <fullName evidence="2">Integrase catalytic domain-containing protein</fullName>
    </recommendedName>
</protein>
<name>A0A1Y2L8N7_9PROT</name>
<gene>
    <name evidence="3" type="ORF">TALK_21180</name>
</gene>
<organism evidence="3 4">
    <name type="scientific">Thalassospira alkalitolerans</name>
    <dbReference type="NCBI Taxonomy" id="1293890"/>
    <lineage>
        <taxon>Bacteria</taxon>
        <taxon>Pseudomonadati</taxon>
        <taxon>Pseudomonadota</taxon>
        <taxon>Alphaproteobacteria</taxon>
        <taxon>Rhodospirillales</taxon>
        <taxon>Thalassospiraceae</taxon>
        <taxon>Thalassospira</taxon>
    </lineage>
</organism>
<feature type="region of interest" description="Disordered" evidence="1">
    <location>
        <begin position="63"/>
        <end position="83"/>
    </location>
</feature>
<dbReference type="InterPro" id="IPR015378">
    <property type="entry name" value="Transposase-like_Mu_C"/>
</dbReference>
<sequence>MTRFHLPENTQLFVNGTLYKVVALTSNDEVHLSNLETGEPYLASSKDLANAIYDGKARLDNANFSANAPTGKPRQTSFDAFDEKDKSEARRRLKFVKKMDCLYSSSLNQAAIDAERYFSETAAQETLPSVRTLKRWYQCWVASGQDIRSLVPRHAFKGATGEKMCSRVSAILLEVTEKYYLTKNKVTAREVYRIVRQSVAKANMALPRSLKVKAPSERSVYRYLGSIDPYDVMLAQKGAQIADQKFKPVYAGPTAAYPLQKVQCDHHIIDLIVVYPNGEILGRLWLTVAIDLYSRMVVGFDLSPESPSYRSIMRCLRQALVPKEKFLEEVVQEFLAQSDYSDWAGFESEWPCFGMIETLIVDNGLEFHSQDLLDAATQLGVSIEYNPARKPYYKGVVERFFGTLNSRLIHSLPGTTMSNPVARADYKSEKEAKLTIQDVHYLITKFIVDEYSRGFHKGIRCSPIDKWLRGTKKRPVRLLERREDLSVLTSSVTSRTLSRLGIRLFDLAFQSQALQDLYRRLVKGNIRVKANPKVLVKYDPENLMTIYVEDAQNKVFLPANCTYQDYANGLSLWRHKKVKSYLGTGSDTFSEEKLYEARQELYEVAQQVAGSRQKKRRRNANRLLTEEDKVGNLHTVPPSLEPSHQDELTRDFPRITFEEIEEELKKNGWTSSVVAPKRGAE</sequence>
<dbReference type="RefSeq" id="WP_085621161.1">
    <property type="nucleotide sequence ID" value="NZ_JFKB01000029.1"/>
</dbReference>
<comment type="caution">
    <text evidence="3">The sequence shown here is derived from an EMBL/GenBank/DDBJ whole genome shotgun (WGS) entry which is preliminary data.</text>
</comment>
<dbReference type="SUPFAM" id="SSF53098">
    <property type="entry name" value="Ribonuclease H-like"/>
    <property type="match status" value="1"/>
</dbReference>
<reference evidence="3 4" key="1">
    <citation type="submission" date="2014-03" db="EMBL/GenBank/DDBJ databases">
        <title>The draft genome sequence of Thalassospira alkalitolerans JCM 18968.</title>
        <authorList>
            <person name="Lai Q."/>
            <person name="Shao Z."/>
        </authorList>
    </citation>
    <scope>NUCLEOTIDE SEQUENCE [LARGE SCALE GENOMIC DNA]</scope>
    <source>
        <strain evidence="3 4">JCM 18968</strain>
    </source>
</reference>
<dbReference type="PROSITE" id="PS50994">
    <property type="entry name" value="INTEGRASE"/>
    <property type="match status" value="1"/>
</dbReference>